<evidence type="ECO:0000256" key="2">
    <source>
        <dbReference type="SAM" id="MobiDB-lite"/>
    </source>
</evidence>
<dbReference type="PROSITE" id="PS50102">
    <property type="entry name" value="RRM"/>
    <property type="match status" value="1"/>
</dbReference>
<dbReference type="PaxDb" id="2903-EOD38749"/>
<feature type="domain" description="RRM" evidence="3">
    <location>
        <begin position="3"/>
        <end position="76"/>
    </location>
</feature>
<sequence length="264" mass="27782">MVQRVYLGNLDPSISKEEITDEVGRFGKLVDVWVARNPPGFAFITFEDDRDAQDMMNDLSGGNGRLGRVKIEMARNQGGRQAGPSGGREGGYAVGSAAASFGASGSDGRPPLSRLARTCVALARTFARSRPPPRRRSLASPHSPHAASPPPGTPVRCSPPPRGRRSPISAQPRRTLVGPSGALRTALASSLRAPRSCRRAAACLAAPAVEASVARLVRVSRLVSSRLRATATALAHGAAASAAPLRGRRPVRRVTVFAWALACE</sequence>
<dbReference type="InterPro" id="IPR050907">
    <property type="entry name" value="SRSF"/>
</dbReference>
<dbReference type="InterPro" id="IPR035979">
    <property type="entry name" value="RBD_domain_sf"/>
</dbReference>
<dbReference type="EnsemblProtists" id="EOD38749">
    <property type="protein sequence ID" value="EOD38749"/>
    <property type="gene ID" value="EMIHUDRAFT_440007"/>
</dbReference>
<reference evidence="5" key="1">
    <citation type="journal article" date="2013" name="Nature">
        <title>Pan genome of the phytoplankton Emiliania underpins its global distribution.</title>
        <authorList>
            <person name="Read B.A."/>
            <person name="Kegel J."/>
            <person name="Klute M.J."/>
            <person name="Kuo A."/>
            <person name="Lefebvre S.C."/>
            <person name="Maumus F."/>
            <person name="Mayer C."/>
            <person name="Miller J."/>
            <person name="Monier A."/>
            <person name="Salamov A."/>
            <person name="Young J."/>
            <person name="Aguilar M."/>
            <person name="Claverie J.M."/>
            <person name="Frickenhaus S."/>
            <person name="Gonzalez K."/>
            <person name="Herman E.K."/>
            <person name="Lin Y.C."/>
            <person name="Napier J."/>
            <person name="Ogata H."/>
            <person name="Sarno A.F."/>
            <person name="Shmutz J."/>
            <person name="Schroeder D."/>
            <person name="de Vargas C."/>
            <person name="Verret F."/>
            <person name="von Dassow P."/>
            <person name="Valentin K."/>
            <person name="Van de Peer Y."/>
            <person name="Wheeler G."/>
            <person name="Dacks J.B."/>
            <person name="Delwiche C.F."/>
            <person name="Dyhrman S.T."/>
            <person name="Glockner G."/>
            <person name="John U."/>
            <person name="Richards T."/>
            <person name="Worden A.Z."/>
            <person name="Zhang X."/>
            <person name="Grigoriev I.V."/>
            <person name="Allen A.E."/>
            <person name="Bidle K."/>
            <person name="Borodovsky M."/>
            <person name="Bowler C."/>
            <person name="Brownlee C."/>
            <person name="Cock J.M."/>
            <person name="Elias M."/>
            <person name="Gladyshev V.N."/>
            <person name="Groth M."/>
            <person name="Guda C."/>
            <person name="Hadaegh A."/>
            <person name="Iglesias-Rodriguez M.D."/>
            <person name="Jenkins J."/>
            <person name="Jones B.M."/>
            <person name="Lawson T."/>
            <person name="Leese F."/>
            <person name="Lindquist E."/>
            <person name="Lobanov A."/>
            <person name="Lomsadze A."/>
            <person name="Malik S.B."/>
            <person name="Marsh M.E."/>
            <person name="Mackinder L."/>
            <person name="Mock T."/>
            <person name="Mueller-Roeber B."/>
            <person name="Pagarete A."/>
            <person name="Parker M."/>
            <person name="Probert I."/>
            <person name="Quesneville H."/>
            <person name="Raines C."/>
            <person name="Rensing S.A."/>
            <person name="Riano-Pachon D.M."/>
            <person name="Richier S."/>
            <person name="Rokitta S."/>
            <person name="Shiraiwa Y."/>
            <person name="Soanes D.M."/>
            <person name="van der Giezen M."/>
            <person name="Wahlund T.M."/>
            <person name="Williams B."/>
            <person name="Wilson W."/>
            <person name="Wolfe G."/>
            <person name="Wurch L.L."/>
        </authorList>
    </citation>
    <scope>NUCLEOTIDE SEQUENCE</scope>
</reference>
<proteinExistence type="predicted"/>
<dbReference type="SUPFAM" id="SSF54928">
    <property type="entry name" value="RNA-binding domain, RBD"/>
    <property type="match status" value="1"/>
</dbReference>
<dbReference type="AlphaFoldDB" id="A0A0D3KSL4"/>
<dbReference type="RefSeq" id="XP_005791178.1">
    <property type="nucleotide sequence ID" value="XM_005791121.1"/>
</dbReference>
<dbReference type="eggNOG" id="KOG0107">
    <property type="taxonomic scope" value="Eukaryota"/>
</dbReference>
<dbReference type="SMART" id="SM00360">
    <property type="entry name" value="RRM"/>
    <property type="match status" value="1"/>
</dbReference>
<dbReference type="HOGENOM" id="CLU_1055350_0_0_1"/>
<dbReference type="InterPro" id="IPR012677">
    <property type="entry name" value="Nucleotide-bd_a/b_plait_sf"/>
</dbReference>
<evidence type="ECO:0000256" key="1">
    <source>
        <dbReference type="PROSITE-ProRule" id="PRU00176"/>
    </source>
</evidence>
<evidence type="ECO:0000313" key="5">
    <source>
        <dbReference type="Proteomes" id="UP000013827"/>
    </source>
</evidence>
<organism evidence="4 5">
    <name type="scientific">Emiliania huxleyi (strain CCMP1516)</name>
    <dbReference type="NCBI Taxonomy" id="280463"/>
    <lineage>
        <taxon>Eukaryota</taxon>
        <taxon>Haptista</taxon>
        <taxon>Haptophyta</taxon>
        <taxon>Prymnesiophyceae</taxon>
        <taxon>Isochrysidales</taxon>
        <taxon>Noelaerhabdaceae</taxon>
        <taxon>Emiliania</taxon>
    </lineage>
</organism>
<protein>
    <recommendedName>
        <fullName evidence="3">RRM domain-containing protein</fullName>
    </recommendedName>
</protein>
<dbReference type="PANTHER" id="PTHR23147">
    <property type="entry name" value="SERINE/ARGININE RICH SPLICING FACTOR"/>
    <property type="match status" value="1"/>
</dbReference>
<dbReference type="InterPro" id="IPR000504">
    <property type="entry name" value="RRM_dom"/>
</dbReference>
<dbReference type="Proteomes" id="UP000013827">
    <property type="component" value="Unassembled WGS sequence"/>
</dbReference>
<evidence type="ECO:0000313" key="4">
    <source>
        <dbReference type="EnsemblProtists" id="EOD38749"/>
    </source>
</evidence>
<reference evidence="4" key="2">
    <citation type="submission" date="2024-10" db="UniProtKB">
        <authorList>
            <consortium name="EnsemblProtists"/>
        </authorList>
    </citation>
    <scope>IDENTIFICATION</scope>
</reference>
<dbReference type="Pfam" id="PF00076">
    <property type="entry name" value="RRM_1"/>
    <property type="match status" value="1"/>
</dbReference>
<dbReference type="GO" id="GO:0003723">
    <property type="term" value="F:RNA binding"/>
    <property type="evidence" value="ECO:0007669"/>
    <property type="project" value="UniProtKB-UniRule"/>
</dbReference>
<feature type="region of interest" description="Disordered" evidence="2">
    <location>
        <begin position="126"/>
        <end position="176"/>
    </location>
</feature>
<keyword evidence="5" id="KW-1185">Reference proteome</keyword>
<name>A0A0D3KSL4_EMIH1</name>
<dbReference type="STRING" id="2903.R1FYW6"/>
<dbReference type="GeneID" id="17284019"/>
<dbReference type="KEGG" id="ehx:EMIHUDRAFT_440007"/>
<feature type="compositionally biased region" description="Pro residues" evidence="2">
    <location>
        <begin position="147"/>
        <end position="161"/>
    </location>
</feature>
<keyword evidence="1" id="KW-0694">RNA-binding</keyword>
<dbReference type="Gene3D" id="3.30.70.330">
    <property type="match status" value="1"/>
</dbReference>
<accession>A0A0D3KSL4</accession>
<evidence type="ECO:0000259" key="3">
    <source>
        <dbReference type="PROSITE" id="PS50102"/>
    </source>
</evidence>